<comment type="caution">
    <text evidence="2">The sequence shown here is derived from an EMBL/GenBank/DDBJ whole genome shotgun (WGS) entry which is preliminary data.</text>
</comment>
<evidence type="ECO:0000313" key="2">
    <source>
        <dbReference type="EMBL" id="KIT14529.1"/>
    </source>
</evidence>
<sequence>MPYTIKVPAAMLAMLLATLMMLPDTHSARATGDDSLRTNVSTK</sequence>
<feature type="chain" id="PRO_5002240768" evidence="1">
    <location>
        <begin position="31"/>
        <end position="43"/>
    </location>
</feature>
<keyword evidence="1" id="KW-0732">Signal</keyword>
<gene>
    <name evidence="2" type="ORF">jaqu_38190</name>
</gene>
<feature type="signal peptide" evidence="1">
    <location>
        <begin position="1"/>
        <end position="30"/>
    </location>
</feature>
<dbReference type="Proteomes" id="UP000032232">
    <property type="component" value="Unassembled WGS sequence"/>
</dbReference>
<evidence type="ECO:0000313" key="3">
    <source>
        <dbReference type="Proteomes" id="UP000032232"/>
    </source>
</evidence>
<dbReference type="STRING" id="935700.jaqu_38190"/>
<proteinExistence type="predicted"/>
<keyword evidence="3" id="KW-1185">Reference proteome</keyword>
<dbReference type="PATRIC" id="fig|935700.4.peg.3936"/>
<dbReference type="RefSeq" id="WP_269079003.1">
    <property type="nucleotide sequence ID" value="NZ_FZPF01000012.1"/>
</dbReference>
<name>A0A0D1EA16_9RHOB</name>
<organism evidence="2 3">
    <name type="scientific">Jannaschia aquimarina</name>
    <dbReference type="NCBI Taxonomy" id="935700"/>
    <lineage>
        <taxon>Bacteria</taxon>
        <taxon>Pseudomonadati</taxon>
        <taxon>Pseudomonadota</taxon>
        <taxon>Alphaproteobacteria</taxon>
        <taxon>Rhodobacterales</taxon>
        <taxon>Roseobacteraceae</taxon>
        <taxon>Jannaschia</taxon>
    </lineage>
</organism>
<reference evidence="2 3" key="1">
    <citation type="submission" date="2015-02" db="EMBL/GenBank/DDBJ databases">
        <title>Genome Sequence of Jannaschia aquimarina DSM28248, a member of the Roseobacter clade.</title>
        <authorList>
            <person name="Voget S."/>
            <person name="Daniel R."/>
        </authorList>
    </citation>
    <scope>NUCLEOTIDE SEQUENCE [LARGE SCALE GENOMIC DNA]</scope>
    <source>
        <strain evidence="2 3">GSW-M26</strain>
    </source>
</reference>
<protein>
    <submittedName>
        <fullName evidence="2">Uncharacterized protein</fullName>
    </submittedName>
</protein>
<dbReference type="EMBL" id="JYFE01000074">
    <property type="protein sequence ID" value="KIT14529.1"/>
    <property type="molecule type" value="Genomic_DNA"/>
</dbReference>
<evidence type="ECO:0000256" key="1">
    <source>
        <dbReference type="SAM" id="SignalP"/>
    </source>
</evidence>
<accession>A0A0D1EA16</accession>
<dbReference type="AlphaFoldDB" id="A0A0D1EA16"/>